<keyword evidence="10 12" id="KW-0704">Schiff base</keyword>
<keyword evidence="7 12" id="KW-0220">Diaminopimelate biosynthesis</keyword>
<accession>A0A518HV26</accession>
<evidence type="ECO:0000256" key="9">
    <source>
        <dbReference type="ARBA" id="ARBA00023239"/>
    </source>
</evidence>
<feature type="site" description="Part of a proton relay during catalysis" evidence="12">
    <location>
        <position position="113"/>
    </location>
</feature>
<dbReference type="OrthoDB" id="9782828at2"/>
<feature type="binding site" evidence="12 15">
    <location>
        <position position="207"/>
    </location>
    <ligand>
        <name>pyruvate</name>
        <dbReference type="ChEBI" id="CHEBI:15361"/>
    </ligand>
</feature>
<proteinExistence type="inferred from homology"/>
<comment type="subunit">
    <text evidence="12">Homotetramer; dimer of dimers.</text>
</comment>
<comment type="similarity">
    <text evidence="3 12 13">Belongs to the DapA family.</text>
</comment>
<organism evidence="16 17">
    <name type="scientific">Stieleria neptunia</name>
    <dbReference type="NCBI Taxonomy" id="2527979"/>
    <lineage>
        <taxon>Bacteria</taxon>
        <taxon>Pseudomonadati</taxon>
        <taxon>Planctomycetota</taxon>
        <taxon>Planctomycetia</taxon>
        <taxon>Pirellulales</taxon>
        <taxon>Pirellulaceae</taxon>
        <taxon>Stieleria</taxon>
    </lineage>
</organism>
<dbReference type="NCBIfam" id="TIGR00674">
    <property type="entry name" value="dapA"/>
    <property type="match status" value="1"/>
</dbReference>
<keyword evidence="6 12" id="KW-0028">Amino-acid biosynthesis</keyword>
<dbReference type="EMBL" id="CP037423">
    <property type="protein sequence ID" value="QDV44712.1"/>
    <property type="molecule type" value="Genomic_DNA"/>
</dbReference>
<evidence type="ECO:0000256" key="1">
    <source>
        <dbReference type="ARBA" id="ARBA00003294"/>
    </source>
</evidence>
<comment type="pathway">
    <text evidence="2 12">Amino-acid biosynthesis; L-lysine biosynthesis via DAP pathway; (S)-tetrahydrodipicolinate from L-aspartate: step 3/4.</text>
</comment>
<evidence type="ECO:0000256" key="13">
    <source>
        <dbReference type="PIRNR" id="PIRNR001365"/>
    </source>
</evidence>
<feature type="binding site" evidence="12 15">
    <location>
        <position position="51"/>
    </location>
    <ligand>
        <name>pyruvate</name>
        <dbReference type="ChEBI" id="CHEBI:15361"/>
    </ligand>
</feature>
<dbReference type="Pfam" id="PF00701">
    <property type="entry name" value="DHDPS"/>
    <property type="match status" value="1"/>
</dbReference>
<dbReference type="EC" id="4.3.3.7" evidence="4 12"/>
<feature type="active site" description="Proton donor/acceptor" evidence="12 14">
    <location>
        <position position="139"/>
    </location>
</feature>
<comment type="subcellular location">
    <subcellularLocation>
        <location evidence="12">Cytoplasm</location>
    </subcellularLocation>
</comment>
<dbReference type="Gene3D" id="3.20.20.70">
    <property type="entry name" value="Aldolase class I"/>
    <property type="match status" value="1"/>
</dbReference>
<evidence type="ECO:0000256" key="6">
    <source>
        <dbReference type="ARBA" id="ARBA00022605"/>
    </source>
</evidence>
<dbReference type="GO" id="GO:0009089">
    <property type="term" value="P:lysine biosynthetic process via diaminopimelate"/>
    <property type="evidence" value="ECO:0007669"/>
    <property type="project" value="UniProtKB-UniRule"/>
</dbReference>
<evidence type="ECO:0000256" key="2">
    <source>
        <dbReference type="ARBA" id="ARBA00005120"/>
    </source>
</evidence>
<name>A0A518HV26_9BACT</name>
<dbReference type="InterPro" id="IPR005263">
    <property type="entry name" value="DapA"/>
</dbReference>
<dbReference type="GO" id="GO:0008840">
    <property type="term" value="F:4-hydroxy-tetrahydrodipicolinate synthase activity"/>
    <property type="evidence" value="ECO:0007669"/>
    <property type="project" value="UniProtKB-UniRule"/>
</dbReference>
<dbReference type="UniPathway" id="UPA00034">
    <property type="reaction ID" value="UER00017"/>
</dbReference>
<evidence type="ECO:0000256" key="4">
    <source>
        <dbReference type="ARBA" id="ARBA00012086"/>
    </source>
</evidence>
<dbReference type="PIRSF" id="PIRSF001365">
    <property type="entry name" value="DHDPS"/>
    <property type="match status" value="1"/>
</dbReference>
<evidence type="ECO:0000256" key="10">
    <source>
        <dbReference type="ARBA" id="ARBA00023270"/>
    </source>
</evidence>
<evidence type="ECO:0000256" key="3">
    <source>
        <dbReference type="ARBA" id="ARBA00007592"/>
    </source>
</evidence>
<evidence type="ECO:0000313" key="17">
    <source>
        <dbReference type="Proteomes" id="UP000319004"/>
    </source>
</evidence>
<dbReference type="GO" id="GO:0019877">
    <property type="term" value="P:diaminopimelate biosynthetic process"/>
    <property type="evidence" value="ECO:0007669"/>
    <property type="project" value="UniProtKB-UniRule"/>
</dbReference>
<reference evidence="16 17" key="1">
    <citation type="submission" date="2019-03" db="EMBL/GenBank/DDBJ databases">
        <title>Deep-cultivation of Planctomycetes and their phenomic and genomic characterization uncovers novel biology.</title>
        <authorList>
            <person name="Wiegand S."/>
            <person name="Jogler M."/>
            <person name="Boedeker C."/>
            <person name="Pinto D."/>
            <person name="Vollmers J."/>
            <person name="Rivas-Marin E."/>
            <person name="Kohn T."/>
            <person name="Peeters S.H."/>
            <person name="Heuer A."/>
            <person name="Rast P."/>
            <person name="Oberbeckmann S."/>
            <person name="Bunk B."/>
            <person name="Jeske O."/>
            <person name="Meyerdierks A."/>
            <person name="Storesund J.E."/>
            <person name="Kallscheuer N."/>
            <person name="Luecker S."/>
            <person name="Lage O.M."/>
            <person name="Pohl T."/>
            <person name="Merkel B.J."/>
            <person name="Hornburger P."/>
            <person name="Mueller R.-W."/>
            <person name="Bruemmer F."/>
            <person name="Labrenz M."/>
            <person name="Spormann A.M."/>
            <person name="Op den Camp H."/>
            <person name="Overmann J."/>
            <person name="Amann R."/>
            <person name="Jetten M.S.M."/>
            <person name="Mascher T."/>
            <person name="Medema M.H."/>
            <person name="Devos D.P."/>
            <person name="Kaster A.-K."/>
            <person name="Ovreas L."/>
            <person name="Rohde M."/>
            <person name="Galperin M.Y."/>
            <person name="Jogler C."/>
        </authorList>
    </citation>
    <scope>NUCLEOTIDE SEQUENCE [LARGE SCALE GENOMIC DNA]</scope>
    <source>
        <strain evidence="16 17">Enr13</strain>
    </source>
</reference>
<evidence type="ECO:0000256" key="11">
    <source>
        <dbReference type="ARBA" id="ARBA00047836"/>
    </source>
</evidence>
<keyword evidence="9 12" id="KW-0456">Lyase</keyword>
<evidence type="ECO:0000313" key="16">
    <source>
        <dbReference type="EMBL" id="QDV44712.1"/>
    </source>
</evidence>
<comment type="catalytic activity">
    <reaction evidence="11 12">
        <text>L-aspartate 4-semialdehyde + pyruvate = (2S,4S)-4-hydroxy-2,3,4,5-tetrahydrodipicolinate + H2O + H(+)</text>
        <dbReference type="Rhea" id="RHEA:34171"/>
        <dbReference type="ChEBI" id="CHEBI:15361"/>
        <dbReference type="ChEBI" id="CHEBI:15377"/>
        <dbReference type="ChEBI" id="CHEBI:15378"/>
        <dbReference type="ChEBI" id="CHEBI:67139"/>
        <dbReference type="ChEBI" id="CHEBI:537519"/>
        <dbReference type="EC" id="4.3.3.7"/>
    </reaction>
</comment>
<dbReference type="InterPro" id="IPR002220">
    <property type="entry name" value="DapA-like"/>
</dbReference>
<gene>
    <name evidence="16" type="primary">dapA_3</name>
    <name evidence="12" type="synonym">dapA</name>
    <name evidence="16" type="ORF">Enr13x_45810</name>
</gene>
<comment type="caution">
    <text evidence="12">Was originally thought to be a dihydrodipicolinate synthase (DHDPS), catalyzing the condensation of (S)-aspartate-beta-semialdehyde [(S)-ASA] and pyruvate to dihydrodipicolinate (DHDP). However, it was shown in E.coli that the product of the enzymatic reaction is not dihydrodipicolinate but in fact (4S)-4-hydroxy-2,3,4,5-tetrahydro-(2S)-dipicolinic acid (HTPA), and that the consecutive dehydration reaction leading to DHDP is not spontaneous but catalyzed by DapB.</text>
</comment>
<keyword evidence="8 12" id="KW-0457">Lysine biosynthesis</keyword>
<keyword evidence="17" id="KW-1185">Reference proteome</keyword>
<comment type="function">
    <text evidence="1 12">Catalyzes the condensation of (S)-aspartate-beta-semialdehyde [(S)-ASA] and pyruvate to 4-hydroxy-tetrahydrodipicolinate (HTPA).</text>
</comment>
<dbReference type="PANTHER" id="PTHR12128:SF66">
    <property type="entry name" value="4-HYDROXY-2-OXOGLUTARATE ALDOLASE, MITOCHONDRIAL"/>
    <property type="match status" value="1"/>
</dbReference>
<feature type="active site" description="Schiff-base intermediate with substrate" evidence="12 14">
    <location>
        <position position="167"/>
    </location>
</feature>
<dbReference type="KEGG" id="snep:Enr13x_45810"/>
<dbReference type="PRINTS" id="PR00146">
    <property type="entry name" value="DHPICSNTHASE"/>
</dbReference>
<evidence type="ECO:0000256" key="7">
    <source>
        <dbReference type="ARBA" id="ARBA00022915"/>
    </source>
</evidence>
<dbReference type="PANTHER" id="PTHR12128">
    <property type="entry name" value="DIHYDRODIPICOLINATE SYNTHASE"/>
    <property type="match status" value="1"/>
</dbReference>
<dbReference type="InterPro" id="IPR013785">
    <property type="entry name" value="Aldolase_TIM"/>
</dbReference>
<dbReference type="SUPFAM" id="SSF51569">
    <property type="entry name" value="Aldolase"/>
    <property type="match status" value="1"/>
</dbReference>
<dbReference type="HAMAP" id="MF_00418">
    <property type="entry name" value="DapA"/>
    <property type="match status" value="1"/>
</dbReference>
<feature type="site" description="Part of a proton relay during catalysis" evidence="12">
    <location>
        <position position="50"/>
    </location>
</feature>
<keyword evidence="5 12" id="KW-0963">Cytoplasm</keyword>
<evidence type="ECO:0000256" key="15">
    <source>
        <dbReference type="PIRSR" id="PIRSR001365-2"/>
    </source>
</evidence>
<dbReference type="GO" id="GO:0005829">
    <property type="term" value="C:cytosol"/>
    <property type="evidence" value="ECO:0007669"/>
    <property type="project" value="TreeGrafter"/>
</dbReference>
<evidence type="ECO:0000256" key="5">
    <source>
        <dbReference type="ARBA" id="ARBA00022490"/>
    </source>
</evidence>
<dbReference type="CDD" id="cd00950">
    <property type="entry name" value="DHDPS"/>
    <property type="match status" value="1"/>
</dbReference>
<evidence type="ECO:0000256" key="8">
    <source>
        <dbReference type="ARBA" id="ARBA00023154"/>
    </source>
</evidence>
<protein>
    <recommendedName>
        <fullName evidence="4 12">4-hydroxy-tetrahydrodipicolinate synthase</fullName>
        <shortName evidence="12">HTPA synthase</shortName>
        <ecNumber evidence="4 12">4.3.3.7</ecNumber>
    </recommendedName>
</protein>
<sequence length="301" mass="31952">MTQRRGSDFAGLSVAIITPFADGGVDYDRLKQQIEFQLEAGTRCIVPVGTTGESPTLTHDEHERVIAETIQCVAGRAKVMAGTGSNSTAEALRLTKRAAKEGADATLQVAPYYNKPTQEGLYQHFKAVAEAVEIPVCVYNIPGRTGKEIDVSTIQRLAELPGITMVKEATGKLDQCSAIVGTTDLTVLSGDDSLTLPMMSVGAEGVVSVVGNLVPGDMIKLVHAASNGDYELARKMHHQLFALCSNMLGLATNPIPVKAAMRMVGRDTGELRLPMTPLDEAAEQQLQQTILAYGLASAAAV</sequence>
<evidence type="ECO:0000256" key="12">
    <source>
        <dbReference type="HAMAP-Rule" id="MF_00418"/>
    </source>
</evidence>
<dbReference type="Proteomes" id="UP000319004">
    <property type="component" value="Chromosome"/>
</dbReference>
<dbReference type="SMART" id="SM01130">
    <property type="entry name" value="DHDPS"/>
    <property type="match status" value="1"/>
</dbReference>
<dbReference type="AlphaFoldDB" id="A0A518HV26"/>
<evidence type="ECO:0000256" key="14">
    <source>
        <dbReference type="PIRSR" id="PIRSR001365-1"/>
    </source>
</evidence>
<dbReference type="RefSeq" id="WP_145389000.1">
    <property type="nucleotide sequence ID" value="NZ_CP037423.1"/>
</dbReference>